<reference evidence="2 3" key="1">
    <citation type="submission" date="2019-08" db="EMBL/GenBank/DDBJ databases">
        <authorList>
            <person name="Wang G."/>
            <person name="Xu Z."/>
        </authorList>
    </citation>
    <scope>NUCLEOTIDE SEQUENCE [LARGE SCALE GENOMIC DNA]</scope>
    <source>
        <strain evidence="2 3">ZX</strain>
    </source>
</reference>
<organism evidence="2 3">
    <name type="scientific">Sphingomonas montanisoli</name>
    <dbReference type="NCBI Taxonomy" id="2606412"/>
    <lineage>
        <taxon>Bacteria</taxon>
        <taxon>Pseudomonadati</taxon>
        <taxon>Pseudomonadota</taxon>
        <taxon>Alphaproteobacteria</taxon>
        <taxon>Sphingomonadales</taxon>
        <taxon>Sphingomonadaceae</taxon>
        <taxon>Sphingomonas</taxon>
    </lineage>
</organism>
<sequence length="137" mass="15342">MLHGPKSTQKRSAKLRQTMSLPEVLLWQELRKQPRGSRFRRQHPAGPYSLDFFSARHRLAIEIDGEAHARGNQSARDAVRDRWLSKQGIKVLRIPAVEILSNLEAVLLHILVCVRGEYPSTAARSPSPSGGGSRSLQ</sequence>
<dbReference type="InterPro" id="IPR011335">
    <property type="entry name" value="Restrct_endonuc-II-like"/>
</dbReference>
<gene>
    <name evidence="2" type="ORF">FYJ91_15495</name>
</gene>
<evidence type="ECO:0000259" key="1">
    <source>
        <dbReference type="Pfam" id="PF04480"/>
    </source>
</evidence>
<keyword evidence="2" id="KW-0378">Hydrolase</keyword>
<accession>A0A5D9C3A2</accession>
<dbReference type="CDD" id="cd01038">
    <property type="entry name" value="Endonuclease_DUF559"/>
    <property type="match status" value="1"/>
</dbReference>
<dbReference type="AlphaFoldDB" id="A0A5D9C3A2"/>
<protein>
    <submittedName>
        <fullName evidence="2">Endonuclease domain-containing protein</fullName>
    </submittedName>
</protein>
<feature type="domain" description="DUF559" evidence="1">
    <location>
        <begin position="8"/>
        <end position="113"/>
    </location>
</feature>
<evidence type="ECO:0000313" key="3">
    <source>
        <dbReference type="Proteomes" id="UP000322077"/>
    </source>
</evidence>
<keyword evidence="2" id="KW-0540">Nuclease</keyword>
<dbReference type="PANTHER" id="PTHR38590:SF1">
    <property type="entry name" value="BLL0828 PROTEIN"/>
    <property type="match status" value="1"/>
</dbReference>
<dbReference type="SUPFAM" id="SSF52980">
    <property type="entry name" value="Restriction endonuclease-like"/>
    <property type="match status" value="1"/>
</dbReference>
<dbReference type="EMBL" id="VTOU01000003">
    <property type="protein sequence ID" value="TZG26338.1"/>
    <property type="molecule type" value="Genomic_DNA"/>
</dbReference>
<proteinExistence type="predicted"/>
<dbReference type="Pfam" id="PF04480">
    <property type="entry name" value="DUF559"/>
    <property type="match status" value="1"/>
</dbReference>
<dbReference type="InterPro" id="IPR007569">
    <property type="entry name" value="DUF559"/>
</dbReference>
<name>A0A5D9C3A2_9SPHN</name>
<dbReference type="GO" id="GO:0004519">
    <property type="term" value="F:endonuclease activity"/>
    <property type="evidence" value="ECO:0007669"/>
    <property type="project" value="UniProtKB-KW"/>
</dbReference>
<dbReference type="InterPro" id="IPR047216">
    <property type="entry name" value="Endonuclease_DUF559_bact"/>
</dbReference>
<comment type="caution">
    <text evidence="2">The sequence shown here is derived from an EMBL/GenBank/DDBJ whole genome shotgun (WGS) entry which is preliminary data.</text>
</comment>
<evidence type="ECO:0000313" key="2">
    <source>
        <dbReference type="EMBL" id="TZG26338.1"/>
    </source>
</evidence>
<dbReference type="Gene3D" id="3.40.960.10">
    <property type="entry name" value="VSR Endonuclease"/>
    <property type="match status" value="1"/>
</dbReference>
<dbReference type="Proteomes" id="UP000322077">
    <property type="component" value="Unassembled WGS sequence"/>
</dbReference>
<dbReference type="PANTHER" id="PTHR38590">
    <property type="entry name" value="BLL0828 PROTEIN"/>
    <property type="match status" value="1"/>
</dbReference>
<keyword evidence="3" id="KW-1185">Reference proteome</keyword>
<keyword evidence="2" id="KW-0255">Endonuclease</keyword>